<gene>
    <name evidence="2" type="ORF">LJ739_06465</name>
</gene>
<name>A0ABS8G5V4_9ALTE</name>
<dbReference type="InterPro" id="IPR021241">
    <property type="entry name" value="CsiV"/>
</dbReference>
<evidence type="ECO:0000256" key="1">
    <source>
        <dbReference type="SAM" id="SignalP"/>
    </source>
</evidence>
<keyword evidence="1" id="KW-0732">Signal</keyword>
<feature type="signal peptide" evidence="1">
    <location>
        <begin position="1"/>
        <end position="31"/>
    </location>
</feature>
<evidence type="ECO:0000313" key="3">
    <source>
        <dbReference type="Proteomes" id="UP001520878"/>
    </source>
</evidence>
<accession>A0ABS8G5V4</accession>
<protein>
    <submittedName>
        <fullName evidence="2">Peptidoglycan binding protein CsiV</fullName>
    </submittedName>
</protein>
<feature type="chain" id="PRO_5046072916" evidence="1">
    <location>
        <begin position="32"/>
        <end position="452"/>
    </location>
</feature>
<dbReference type="Pfam" id="PF10972">
    <property type="entry name" value="CsiV"/>
    <property type="match status" value="1"/>
</dbReference>
<organism evidence="2 3">
    <name type="scientific">Fluctibacter halophilus</name>
    <dbReference type="NCBI Taxonomy" id="226011"/>
    <lineage>
        <taxon>Bacteria</taxon>
        <taxon>Pseudomonadati</taxon>
        <taxon>Pseudomonadota</taxon>
        <taxon>Gammaproteobacteria</taxon>
        <taxon>Alteromonadales</taxon>
        <taxon>Alteromonadaceae</taxon>
        <taxon>Fluctibacter</taxon>
    </lineage>
</organism>
<proteinExistence type="predicted"/>
<dbReference type="RefSeq" id="WP_229158230.1">
    <property type="nucleotide sequence ID" value="NZ_JAJEWP010000001.1"/>
</dbReference>
<sequence length="452" mass="51213">MMHRLFTPILKRPASWVAGALLLSPFVSVQAQQKEWWFDVEVLVFERTLNPNDIQEQFPDAVTTVSVDGLRDLLKDYLVPDIHPVLRTLPTCDSTEEALIWPAISLPDLWQPALDEPNADLPSNREPDEVVATDALIERLNTTDATGQHRDGIIVGGPQVAMSLAQWTEQVSQTYPKASTTDSSLSVPTLRDKLGCLEENERWQWPPLNPQPSPLTDVPSVPTVIDGLEWPHLRRDSLLSATSLNFAKLRRDIDRRNGMRSLLHLGWRQEVQFGQQNATTYRLYGGINYAQQYAPDGQSRAVLLSPTDIEPTQDNPSLSGPSLVEQIRQQLQSPWLTLQLPAKQHTDSTEDLSPVAPLWQLDGAFQVFLRNINGVPYLHINSEMDYRLPVFEADTDALSIAPPTRLKTFPFQQLRRIISTQVHYFDHPLFGMVVQLRRYTPPPLDEEMEDTQ</sequence>
<reference evidence="2 3" key="1">
    <citation type="submission" date="2021-10" db="EMBL/GenBank/DDBJ databases">
        <title>Draft genome of Aestuariibacter halophilus JC2043.</title>
        <authorList>
            <person name="Emsley S.A."/>
            <person name="Pfannmuller K.M."/>
            <person name="Ushijima B."/>
            <person name="Saw J.H."/>
            <person name="Videau P."/>
        </authorList>
    </citation>
    <scope>NUCLEOTIDE SEQUENCE [LARGE SCALE GENOMIC DNA]</scope>
    <source>
        <strain evidence="2 3">JC2043</strain>
    </source>
</reference>
<keyword evidence="3" id="KW-1185">Reference proteome</keyword>
<comment type="caution">
    <text evidence="2">The sequence shown here is derived from an EMBL/GenBank/DDBJ whole genome shotgun (WGS) entry which is preliminary data.</text>
</comment>
<dbReference type="Proteomes" id="UP001520878">
    <property type="component" value="Unassembled WGS sequence"/>
</dbReference>
<evidence type="ECO:0000313" key="2">
    <source>
        <dbReference type="EMBL" id="MCC2615878.1"/>
    </source>
</evidence>
<dbReference type="EMBL" id="JAJEWP010000001">
    <property type="protein sequence ID" value="MCC2615878.1"/>
    <property type="molecule type" value="Genomic_DNA"/>
</dbReference>